<name>E4U240_SULKY</name>
<evidence type="ECO:0000313" key="3">
    <source>
        <dbReference type="Proteomes" id="UP000008721"/>
    </source>
</evidence>
<feature type="domain" description="Helix-hairpin-helix DNA-binding motif class 1" evidence="1">
    <location>
        <begin position="57"/>
        <end position="76"/>
    </location>
</feature>
<reference evidence="2 3" key="1">
    <citation type="journal article" date="2012" name="Stand. Genomic Sci.">
        <title>Complete genome sequence of the sulfur compounds oxidizing chemolithoautotroph Sulfuricurvum kujiense type strain (YK-1(T)).</title>
        <authorList>
            <person name="Han C."/>
            <person name="Kotsyurbenko O."/>
            <person name="Chertkov O."/>
            <person name="Held B."/>
            <person name="Lapidus A."/>
            <person name="Nolan M."/>
            <person name="Lucas S."/>
            <person name="Hammon N."/>
            <person name="Deshpande S."/>
            <person name="Cheng J.F."/>
            <person name="Tapia R."/>
            <person name="Goodwin L.A."/>
            <person name="Pitluck S."/>
            <person name="Liolios K."/>
            <person name="Pagani I."/>
            <person name="Ivanova N."/>
            <person name="Mavromatis K."/>
            <person name="Mikhailova N."/>
            <person name="Pati A."/>
            <person name="Chen A."/>
            <person name="Palaniappan K."/>
            <person name="Land M."/>
            <person name="Hauser L."/>
            <person name="Chang Y.J."/>
            <person name="Jeffries C.D."/>
            <person name="Brambilla E.M."/>
            <person name="Rohde M."/>
            <person name="Spring S."/>
            <person name="Sikorski J."/>
            <person name="Goker M."/>
            <person name="Woyke T."/>
            <person name="Bristow J."/>
            <person name="Eisen J.A."/>
            <person name="Markowitz V."/>
            <person name="Hugenholtz P."/>
            <person name="Kyrpides N.C."/>
            <person name="Klenk H.P."/>
            <person name="Detter J.C."/>
        </authorList>
    </citation>
    <scope>NUCLEOTIDE SEQUENCE [LARGE SCALE GENOMIC DNA]</scope>
    <source>
        <strain evidence="3">ATCC BAA-921 / DSM 16994 / JCM 11577 / YK-1</strain>
    </source>
</reference>
<dbReference type="HOGENOM" id="CLU_052011_4_0_7"/>
<dbReference type="STRING" id="709032.Sulku_1937"/>
<evidence type="ECO:0000313" key="2">
    <source>
        <dbReference type="EMBL" id="ADR34597.1"/>
    </source>
</evidence>
<dbReference type="GO" id="GO:0015628">
    <property type="term" value="P:protein secretion by the type II secretion system"/>
    <property type="evidence" value="ECO:0007669"/>
    <property type="project" value="TreeGrafter"/>
</dbReference>
<dbReference type="SMART" id="SM00278">
    <property type="entry name" value="HhH1"/>
    <property type="match status" value="2"/>
</dbReference>
<dbReference type="SUPFAM" id="SSF47781">
    <property type="entry name" value="RuvA domain 2-like"/>
    <property type="match status" value="1"/>
</dbReference>
<accession>E4U240</accession>
<dbReference type="AlphaFoldDB" id="E4U240"/>
<dbReference type="Gene3D" id="1.10.150.320">
    <property type="entry name" value="Photosystem II 12 kDa extrinsic protein"/>
    <property type="match status" value="1"/>
</dbReference>
<dbReference type="InterPro" id="IPR010994">
    <property type="entry name" value="RuvA_2-like"/>
</dbReference>
<organism evidence="2 3">
    <name type="scientific">Sulfuricurvum kujiense (strain ATCC BAA-921 / DSM 16994 / JCM 11577 / YK-1)</name>
    <dbReference type="NCBI Taxonomy" id="709032"/>
    <lineage>
        <taxon>Bacteria</taxon>
        <taxon>Pseudomonadati</taxon>
        <taxon>Campylobacterota</taxon>
        <taxon>Epsilonproteobacteria</taxon>
        <taxon>Campylobacterales</taxon>
        <taxon>Sulfurimonadaceae</taxon>
        <taxon>Sulfuricurvum</taxon>
    </lineage>
</organism>
<dbReference type="PANTHER" id="PTHR21180">
    <property type="entry name" value="ENDONUCLEASE/EXONUCLEASE/PHOSPHATASE FAMILY DOMAIN-CONTAINING PROTEIN 1"/>
    <property type="match status" value="1"/>
</dbReference>
<dbReference type="Proteomes" id="UP000008721">
    <property type="component" value="Chromosome"/>
</dbReference>
<proteinExistence type="predicted"/>
<dbReference type="PANTHER" id="PTHR21180:SF32">
    <property type="entry name" value="ENDONUCLEASE_EXONUCLEASE_PHOSPHATASE FAMILY DOMAIN-CONTAINING PROTEIN 1"/>
    <property type="match status" value="1"/>
</dbReference>
<dbReference type="Pfam" id="PF12836">
    <property type="entry name" value="HHH_3"/>
    <property type="match status" value="1"/>
</dbReference>
<dbReference type="EMBL" id="CP002355">
    <property type="protein sequence ID" value="ADR34597.1"/>
    <property type="molecule type" value="Genomic_DNA"/>
</dbReference>
<keyword evidence="3" id="KW-1185">Reference proteome</keyword>
<protein>
    <submittedName>
        <fullName evidence="2">Competence protein ComEA helix-hairpin-helix repeat protein</fullName>
    </submittedName>
</protein>
<evidence type="ECO:0000259" key="1">
    <source>
        <dbReference type="SMART" id="SM00278"/>
    </source>
</evidence>
<feature type="domain" description="Helix-hairpin-helix DNA-binding motif class 1" evidence="1">
    <location>
        <begin position="27"/>
        <end position="46"/>
    </location>
</feature>
<dbReference type="InterPro" id="IPR004509">
    <property type="entry name" value="Competence_ComEA_HhH"/>
</dbReference>
<dbReference type="NCBIfam" id="TIGR00426">
    <property type="entry name" value="competence protein ComEA helix-hairpin-helix repeat region"/>
    <property type="match status" value="1"/>
</dbReference>
<dbReference type="OrthoDB" id="5373215at2"/>
<dbReference type="InterPro" id="IPR003583">
    <property type="entry name" value="Hlx-hairpin-Hlx_DNA-bd_motif"/>
</dbReference>
<dbReference type="RefSeq" id="WP_013460794.1">
    <property type="nucleotide sequence ID" value="NC_014762.1"/>
</dbReference>
<dbReference type="GO" id="GO:0006281">
    <property type="term" value="P:DNA repair"/>
    <property type="evidence" value="ECO:0007669"/>
    <property type="project" value="InterPro"/>
</dbReference>
<dbReference type="KEGG" id="sku:Sulku_1937"/>
<sequence>MVKILTTLLLFVSLLFGTVNINRANSAQLQTLNGVGPAKAQEILKYRKAHGRFNTVDELVNVKGIGPRTLIKLKPHVSIR</sequence>
<dbReference type="GO" id="GO:0003677">
    <property type="term" value="F:DNA binding"/>
    <property type="evidence" value="ECO:0007669"/>
    <property type="project" value="InterPro"/>
</dbReference>
<dbReference type="InterPro" id="IPR051675">
    <property type="entry name" value="Endo/Exo/Phosphatase_dom_1"/>
</dbReference>
<gene>
    <name evidence="2" type="ordered locus">Sulku_1937</name>
</gene>
<dbReference type="GO" id="GO:0015627">
    <property type="term" value="C:type II protein secretion system complex"/>
    <property type="evidence" value="ECO:0007669"/>
    <property type="project" value="TreeGrafter"/>
</dbReference>
<dbReference type="eggNOG" id="COG1555">
    <property type="taxonomic scope" value="Bacteria"/>
</dbReference>